<dbReference type="EMBL" id="NBII01000011">
    <property type="protein sequence ID" value="PAV15104.1"/>
    <property type="molecule type" value="Genomic_DNA"/>
</dbReference>
<organism evidence="3 4">
    <name type="scientific">Pyrrhoderma noxium</name>
    <dbReference type="NCBI Taxonomy" id="2282107"/>
    <lineage>
        <taxon>Eukaryota</taxon>
        <taxon>Fungi</taxon>
        <taxon>Dikarya</taxon>
        <taxon>Basidiomycota</taxon>
        <taxon>Agaricomycotina</taxon>
        <taxon>Agaricomycetes</taxon>
        <taxon>Hymenochaetales</taxon>
        <taxon>Hymenochaetaceae</taxon>
        <taxon>Pyrrhoderma</taxon>
    </lineage>
</organism>
<dbReference type="Proteomes" id="UP000217199">
    <property type="component" value="Unassembled WGS sequence"/>
</dbReference>
<gene>
    <name evidence="3" type="ORF">PNOK_0965700</name>
</gene>
<feature type="compositionally biased region" description="Low complexity" evidence="1">
    <location>
        <begin position="418"/>
        <end position="437"/>
    </location>
</feature>
<evidence type="ECO:0000259" key="2">
    <source>
        <dbReference type="SMART" id="SM00324"/>
    </source>
</evidence>
<feature type="region of interest" description="Disordered" evidence="1">
    <location>
        <begin position="1012"/>
        <end position="1039"/>
    </location>
</feature>
<dbReference type="SMART" id="SM00324">
    <property type="entry name" value="RhoGAP"/>
    <property type="match status" value="1"/>
</dbReference>
<feature type="compositionally biased region" description="Polar residues" evidence="1">
    <location>
        <begin position="1068"/>
        <end position="1090"/>
    </location>
</feature>
<dbReference type="PANTHER" id="PTHR28093:SF1">
    <property type="entry name" value="MORPHOGENESIS-RELATED PROTEIN MSB1"/>
    <property type="match status" value="1"/>
</dbReference>
<dbReference type="InterPro" id="IPR012965">
    <property type="entry name" value="Msb1/Mug8_dom"/>
</dbReference>
<accession>A0A286U6C3</accession>
<dbReference type="InParanoid" id="A0A286U6C3"/>
<keyword evidence="4" id="KW-1185">Reference proteome</keyword>
<comment type="caution">
    <text evidence="3">The sequence shown here is derived from an EMBL/GenBank/DDBJ whole genome shotgun (WGS) entry which is preliminary data.</text>
</comment>
<reference evidence="3 4" key="1">
    <citation type="journal article" date="2017" name="Mol. Ecol.">
        <title>Comparative and population genomic landscape of Phellinus noxius: A hypervariable fungus causing root rot in trees.</title>
        <authorList>
            <person name="Chung C.L."/>
            <person name="Lee T.J."/>
            <person name="Akiba M."/>
            <person name="Lee H.H."/>
            <person name="Kuo T.H."/>
            <person name="Liu D."/>
            <person name="Ke H.M."/>
            <person name="Yokoi T."/>
            <person name="Roa M.B."/>
            <person name="Lu M.J."/>
            <person name="Chang Y.Y."/>
            <person name="Ann P.J."/>
            <person name="Tsai J.N."/>
            <person name="Chen C.Y."/>
            <person name="Tzean S.S."/>
            <person name="Ota Y."/>
            <person name="Hattori T."/>
            <person name="Sahashi N."/>
            <person name="Liou R.F."/>
            <person name="Kikuchi T."/>
            <person name="Tsai I.J."/>
        </authorList>
    </citation>
    <scope>NUCLEOTIDE SEQUENCE [LARGE SCALE GENOMIC DNA]</scope>
    <source>
        <strain evidence="3 4">FFPRI411160</strain>
    </source>
</reference>
<feature type="region of interest" description="Disordered" evidence="1">
    <location>
        <begin position="734"/>
        <end position="789"/>
    </location>
</feature>
<feature type="compositionally biased region" description="Low complexity" evidence="1">
    <location>
        <begin position="750"/>
        <end position="759"/>
    </location>
</feature>
<dbReference type="STRING" id="2282107.A0A286U6C3"/>
<dbReference type="InterPro" id="IPR000198">
    <property type="entry name" value="RhoGAP_dom"/>
</dbReference>
<feature type="compositionally biased region" description="Basic and acidic residues" evidence="1">
    <location>
        <begin position="1093"/>
        <end position="1107"/>
    </location>
</feature>
<feature type="region of interest" description="Disordered" evidence="1">
    <location>
        <begin position="832"/>
        <end position="864"/>
    </location>
</feature>
<feature type="region of interest" description="Disordered" evidence="1">
    <location>
        <begin position="1060"/>
        <end position="1119"/>
    </location>
</feature>
<evidence type="ECO:0000313" key="3">
    <source>
        <dbReference type="EMBL" id="PAV15104.1"/>
    </source>
</evidence>
<dbReference type="InterPro" id="IPR037508">
    <property type="entry name" value="Msb1/Mug8"/>
</dbReference>
<evidence type="ECO:0000256" key="1">
    <source>
        <dbReference type="SAM" id="MobiDB-lite"/>
    </source>
</evidence>
<sequence length="1154" mass="127017">MPSIFTRARTTSSKNLPKVPLSPQDAAGGAIDEFGRVSSRGPPSATRDSRRAQTSIDRRRPTNASSNNLDIDSEQIEDGFLPTSTSSSSEQSEREYGYLGHETHVILAIEDVQRIVDAVSEELVQRGLTTPLLFQNAALDLSASAVRRLIDAFLRVSDFREETKFANPHALASFLRWGLARPVRVESGIEQRGLISWDNYLQWRQIEHQNNFNKSVFQSFVNLLVPSVRNLVLSLHSLLSRLLANSTSSGLTPAILSSLFGPLLFGLPVASFHASYAAYLRAAHASEHLLLAYVRLQVSQAPPSAPPPRRLVSWVQGYPAMLAPLDSFEHPRLGARTRRVASVRRNVRLYSEDLVRTCSGWARGSEGIAIRQSKEWGRIAPERRGDRMEPRYSDTYRKKLDLPPGFHPQTSAIPNSPPVLSTPSLSATSSNASTRSSLFDDPADEAKFRSLTDMKWGEFSMLGFGDGAAPPGALQFDLNEGARNARTAKRQTLTWNDFSAAGFSRGDASLSQTLQFAQPIAQSVQQWPAQKEDIHKKLKKNVQKALPPFGWDTAPVMDGREDVIEEGFLDVFCDLLYAGWMDRNETTFRDCNWALVEFKSLPTSRSEAVIKSTSPSLSFSSDPSSQQDLRTATTILLFEEFVPEEYRSSLIFQGSKPTIKKRLGLTNFLSPKKGSKQWKQAATLNGKPYSIGSVPRSPNISREAEFERMLSSGGNSTTKMLSLNTSTVIGSSDVTRLQTPIQRDSKKSSTTDGRGSSTTNLVQTFATLSPASAQETPSKSFDATRTASPFSTASIKKPRFRFPVGRQDRVMIPSEYDPLDFDIRLASYSDEELNNGNHSSVDEKGPAGPAGARPKSSTKDKRMSKDDAWVDILVSHNAKRITGQDAEMRPRGASASKVTSIGSGGVGSRLGSPEFGRSDPDLARKEVAQALANVRLSTAIDEEQVDNSDEALREELNKQVEVREPTLDMLQNSNTNGNGYTSLDVEGEEEEELPVIPKKRLGYFDLHPERRPVDYQDRDRSNISAYDDSAREPSLHSFTDTDVTQETSLIVRQVDGDVEVPAFVDPSGSPSETSKAAASVTTPIRPTRSASLPKDDLPAVPDEREPSPEPAMEGESIEALETSTPFMYGDLGQPGPMRYVHGAPLHNVLEEDEE</sequence>
<feature type="compositionally biased region" description="Basic and acidic residues" evidence="1">
    <location>
        <begin position="1012"/>
        <end position="1021"/>
    </location>
</feature>
<dbReference type="InterPro" id="IPR008936">
    <property type="entry name" value="Rho_GTPase_activation_prot"/>
</dbReference>
<dbReference type="OrthoDB" id="3362494at2759"/>
<protein>
    <recommendedName>
        <fullName evidence="2">Rho-GAP domain-containing protein</fullName>
    </recommendedName>
</protein>
<dbReference type="Pfam" id="PF08101">
    <property type="entry name" value="Msb1-Mug8_dom"/>
    <property type="match status" value="1"/>
</dbReference>
<feature type="region of interest" description="Disordered" evidence="1">
    <location>
        <begin position="383"/>
        <end position="439"/>
    </location>
</feature>
<feature type="compositionally biased region" description="Polar residues" evidence="1">
    <location>
        <begin position="760"/>
        <end position="789"/>
    </location>
</feature>
<name>A0A286U6C3_9AGAM</name>
<dbReference type="Gene3D" id="1.10.555.10">
    <property type="entry name" value="Rho GTPase activation protein"/>
    <property type="match status" value="1"/>
</dbReference>
<feature type="region of interest" description="Disordered" evidence="1">
    <location>
        <begin position="1"/>
        <end position="95"/>
    </location>
</feature>
<proteinExistence type="predicted"/>
<feature type="domain" description="Rho-GAP" evidence="2">
    <location>
        <begin position="110"/>
        <end position="294"/>
    </location>
</feature>
<feature type="region of interest" description="Disordered" evidence="1">
    <location>
        <begin position="883"/>
        <end position="915"/>
    </location>
</feature>
<dbReference type="SUPFAM" id="SSF48350">
    <property type="entry name" value="GTPase activation domain, GAP"/>
    <property type="match status" value="1"/>
</dbReference>
<dbReference type="AlphaFoldDB" id="A0A286U6C3"/>
<dbReference type="PANTHER" id="PTHR28093">
    <property type="entry name" value="MORPHOGENESIS-RELATED PROTEIN MSB1"/>
    <property type="match status" value="1"/>
</dbReference>
<feature type="compositionally biased region" description="Basic and acidic residues" evidence="1">
    <location>
        <begin position="383"/>
        <end position="401"/>
    </location>
</feature>
<evidence type="ECO:0000313" key="4">
    <source>
        <dbReference type="Proteomes" id="UP000217199"/>
    </source>
</evidence>
<feature type="compositionally biased region" description="Basic and acidic residues" evidence="1">
    <location>
        <begin position="47"/>
        <end position="60"/>
    </location>
</feature>
<dbReference type="GO" id="GO:0007165">
    <property type="term" value="P:signal transduction"/>
    <property type="evidence" value="ECO:0007669"/>
    <property type="project" value="InterPro"/>
</dbReference>